<feature type="region of interest" description="Disordered" evidence="2">
    <location>
        <begin position="1"/>
        <end position="26"/>
    </location>
</feature>
<evidence type="ECO:0000256" key="2">
    <source>
        <dbReference type="SAM" id="MobiDB-lite"/>
    </source>
</evidence>
<evidence type="ECO:0000313" key="3">
    <source>
        <dbReference type="EMBL" id="MDH1335823.1"/>
    </source>
</evidence>
<dbReference type="RefSeq" id="WP_152965049.1">
    <property type="nucleotide sequence ID" value="NZ_CP053920.1"/>
</dbReference>
<feature type="coiled-coil region" evidence="1">
    <location>
        <begin position="137"/>
        <end position="171"/>
    </location>
</feature>
<evidence type="ECO:0000313" key="4">
    <source>
        <dbReference type="Proteomes" id="UP001161065"/>
    </source>
</evidence>
<name>A0AA42TVZ2_9BURK</name>
<dbReference type="AlphaFoldDB" id="A0AA42TVZ2"/>
<gene>
    <name evidence="3" type="ORF">N5D63_16890</name>
</gene>
<keyword evidence="1" id="KW-0175">Coiled coil</keyword>
<evidence type="ECO:0000256" key="1">
    <source>
        <dbReference type="SAM" id="Coils"/>
    </source>
</evidence>
<dbReference type="EMBL" id="JAOCEK010000015">
    <property type="protein sequence ID" value="MDH1335823.1"/>
    <property type="molecule type" value="Genomic_DNA"/>
</dbReference>
<reference evidence="3" key="1">
    <citation type="submission" date="2022-09" db="EMBL/GenBank/DDBJ databases">
        <title>Intensive care unit water sources are persistently colonized with multi-drug resistant bacteria and are the site of extensive horizontal gene transfer of antibiotic resistance genes.</title>
        <authorList>
            <person name="Diorio-Toth L."/>
        </authorList>
    </citation>
    <scope>NUCLEOTIDE SEQUENCE</scope>
    <source>
        <strain evidence="3">GD03832</strain>
    </source>
</reference>
<accession>A0AA42TVZ2</accession>
<sequence length="187" mass="20444">MNSTQAKQTSGTSTHRARDGGVDLGTTEETPTLMLVFEAIRQIHDAGGEPTRERIVSMTGLKPTTVDDRIKVLRGEGMISPLKQCYRPLHQHVAAQAVSCTVMPNGIYKIEKGDEVMTLVPAEARQLAPMLAGKALEASALERVQEMEARMVEMAQQVRDVERRYKALKASQSVNMAQQSLGLALPS</sequence>
<organism evidence="3 4">
    <name type="scientific">Comamonas thiooxydans</name>
    <dbReference type="NCBI Taxonomy" id="363952"/>
    <lineage>
        <taxon>Bacteria</taxon>
        <taxon>Pseudomonadati</taxon>
        <taxon>Pseudomonadota</taxon>
        <taxon>Betaproteobacteria</taxon>
        <taxon>Burkholderiales</taxon>
        <taxon>Comamonadaceae</taxon>
        <taxon>Comamonas</taxon>
    </lineage>
</organism>
<comment type="caution">
    <text evidence="3">The sequence shown here is derived from an EMBL/GenBank/DDBJ whole genome shotgun (WGS) entry which is preliminary data.</text>
</comment>
<proteinExistence type="predicted"/>
<dbReference type="Proteomes" id="UP001161065">
    <property type="component" value="Unassembled WGS sequence"/>
</dbReference>
<feature type="compositionally biased region" description="Polar residues" evidence="2">
    <location>
        <begin position="1"/>
        <end position="14"/>
    </location>
</feature>
<protein>
    <submittedName>
        <fullName evidence="3">Uncharacterized protein</fullName>
    </submittedName>
</protein>